<dbReference type="EMBL" id="BARS01023449">
    <property type="protein sequence ID" value="GAG11636.1"/>
    <property type="molecule type" value="Genomic_DNA"/>
</dbReference>
<name>X0WG02_9ZZZZ</name>
<gene>
    <name evidence="1" type="ORF">S01H1_37335</name>
</gene>
<protein>
    <submittedName>
        <fullName evidence="1">Uncharacterized protein</fullName>
    </submittedName>
</protein>
<dbReference type="AlphaFoldDB" id="X0WG02"/>
<accession>X0WG02</accession>
<reference evidence="1" key="1">
    <citation type="journal article" date="2014" name="Front. Microbiol.">
        <title>High frequency of phylogenetically diverse reductive dehalogenase-homologous genes in deep subseafloor sedimentary metagenomes.</title>
        <authorList>
            <person name="Kawai M."/>
            <person name="Futagami T."/>
            <person name="Toyoda A."/>
            <person name="Takaki Y."/>
            <person name="Nishi S."/>
            <person name="Hori S."/>
            <person name="Arai W."/>
            <person name="Tsubouchi T."/>
            <person name="Morono Y."/>
            <person name="Uchiyama I."/>
            <person name="Ito T."/>
            <person name="Fujiyama A."/>
            <person name="Inagaki F."/>
            <person name="Takami H."/>
        </authorList>
    </citation>
    <scope>NUCLEOTIDE SEQUENCE</scope>
    <source>
        <strain evidence="1">Expedition CK06-06</strain>
    </source>
</reference>
<evidence type="ECO:0000313" key="1">
    <source>
        <dbReference type="EMBL" id="GAG11636.1"/>
    </source>
</evidence>
<organism evidence="1">
    <name type="scientific">marine sediment metagenome</name>
    <dbReference type="NCBI Taxonomy" id="412755"/>
    <lineage>
        <taxon>unclassified sequences</taxon>
        <taxon>metagenomes</taxon>
        <taxon>ecological metagenomes</taxon>
    </lineage>
</organism>
<comment type="caution">
    <text evidence="1">The sequence shown here is derived from an EMBL/GenBank/DDBJ whole genome shotgun (WGS) entry which is preliminary data.</text>
</comment>
<sequence length="87" mass="9799">MRFKLTKITPYVKTVADIAFRSCLNIAFIAYRESPGQWKINSTKKLLPMIQAESAPYTAKVGIIDGFKIYLNIIKLSGIPHAFSFAM</sequence>
<proteinExistence type="predicted"/>